<organism evidence="1 2">
    <name type="scientific">Ditylenchus destructor</name>
    <dbReference type="NCBI Taxonomy" id="166010"/>
    <lineage>
        <taxon>Eukaryota</taxon>
        <taxon>Metazoa</taxon>
        <taxon>Ecdysozoa</taxon>
        <taxon>Nematoda</taxon>
        <taxon>Chromadorea</taxon>
        <taxon>Rhabditida</taxon>
        <taxon>Tylenchina</taxon>
        <taxon>Tylenchomorpha</taxon>
        <taxon>Sphaerularioidea</taxon>
        <taxon>Anguinidae</taxon>
        <taxon>Anguininae</taxon>
        <taxon>Ditylenchus</taxon>
    </lineage>
</organism>
<name>A0AAD4MUQ4_9BILA</name>
<sequence length="115" mass="13149">MSDQGEELSQSAKRAMLRLPNEQCPEEHRWRIKQRYEIQLISTNCPKELSPGLGLDAHSQAPCPESTGRSRGHKLEFLGRNFRSRRGSCLRESSPEARDVDEGIILENCLRICKK</sequence>
<dbReference type="AlphaFoldDB" id="A0AAD4MUQ4"/>
<proteinExistence type="predicted"/>
<accession>A0AAD4MUQ4</accession>
<reference evidence="1" key="1">
    <citation type="submission" date="2022-01" db="EMBL/GenBank/DDBJ databases">
        <title>Genome Sequence Resource for Two Populations of Ditylenchus destructor, the Migratory Endoparasitic Phytonematode.</title>
        <authorList>
            <person name="Zhang H."/>
            <person name="Lin R."/>
            <person name="Xie B."/>
        </authorList>
    </citation>
    <scope>NUCLEOTIDE SEQUENCE</scope>
    <source>
        <strain evidence="1">BazhouSP</strain>
    </source>
</reference>
<evidence type="ECO:0000313" key="1">
    <source>
        <dbReference type="EMBL" id="KAI1705878.1"/>
    </source>
</evidence>
<dbReference type="EMBL" id="JAKKPZ010000052">
    <property type="protein sequence ID" value="KAI1705878.1"/>
    <property type="molecule type" value="Genomic_DNA"/>
</dbReference>
<protein>
    <submittedName>
        <fullName evidence="1">Uncharacterized protein</fullName>
    </submittedName>
</protein>
<gene>
    <name evidence="1" type="ORF">DdX_13312</name>
</gene>
<keyword evidence="2" id="KW-1185">Reference proteome</keyword>
<evidence type="ECO:0000313" key="2">
    <source>
        <dbReference type="Proteomes" id="UP001201812"/>
    </source>
</evidence>
<comment type="caution">
    <text evidence="1">The sequence shown here is derived from an EMBL/GenBank/DDBJ whole genome shotgun (WGS) entry which is preliminary data.</text>
</comment>
<dbReference type="Proteomes" id="UP001201812">
    <property type="component" value="Unassembled WGS sequence"/>
</dbReference>